<dbReference type="InterPro" id="IPR010917">
    <property type="entry name" value="TonB_rcpt_CS"/>
</dbReference>
<evidence type="ECO:0000256" key="8">
    <source>
        <dbReference type="ARBA" id="ARBA00023004"/>
    </source>
</evidence>
<evidence type="ECO:0000259" key="19">
    <source>
        <dbReference type="SMART" id="SM00965"/>
    </source>
</evidence>
<organism evidence="20 21">
    <name type="scientific">Pseudomonas putida</name>
    <name type="common">Arthrobacter siderocapsulatus</name>
    <dbReference type="NCBI Taxonomy" id="303"/>
    <lineage>
        <taxon>Bacteria</taxon>
        <taxon>Pseudomonadati</taxon>
        <taxon>Pseudomonadota</taxon>
        <taxon>Gammaproteobacteria</taxon>
        <taxon>Pseudomonadales</taxon>
        <taxon>Pseudomonadaceae</taxon>
        <taxon>Pseudomonas</taxon>
    </lineage>
</organism>
<protein>
    <submittedName>
        <fullName evidence="20">TonB-dependent siderophore receptor</fullName>
    </submittedName>
</protein>
<feature type="short sequence motif" description="TonB C-terminal box" evidence="15">
    <location>
        <begin position="792"/>
        <end position="809"/>
    </location>
</feature>
<dbReference type="Gene3D" id="3.55.50.30">
    <property type="match status" value="1"/>
</dbReference>
<comment type="similarity">
    <text evidence="2 14 16">Belongs to the TonB-dependent receptor family.</text>
</comment>
<dbReference type="SUPFAM" id="SSF56935">
    <property type="entry name" value="Porins"/>
    <property type="match status" value="1"/>
</dbReference>
<dbReference type="InterPro" id="IPR039426">
    <property type="entry name" value="TonB-dep_rcpt-like"/>
</dbReference>
<dbReference type="PANTHER" id="PTHR32552:SF74">
    <property type="entry name" value="HYDROXAMATE SIDEROPHORE RECEPTOR FHUE"/>
    <property type="match status" value="1"/>
</dbReference>
<keyword evidence="6 14" id="KW-0812">Transmembrane</keyword>
<keyword evidence="10 16" id="KW-0798">TonB box</keyword>
<dbReference type="FunFam" id="2.170.130.10:FF:000010">
    <property type="entry name" value="Ferripyoverdine receptor"/>
    <property type="match status" value="1"/>
</dbReference>
<reference evidence="20 21" key="1">
    <citation type="submission" date="2017-05" db="EMBL/GenBank/DDBJ databases">
        <title>Whole genome sequence of Pseudomonas putida isolate 1312 commercialized as a biostimulant.</title>
        <authorList>
            <person name="Crovadore J."/>
            <person name="Blanc P."/>
            <person name="Chablais R."/>
            <person name="Cochard B."/>
            <person name="Grizard D."/>
            <person name="Lefort F."/>
        </authorList>
    </citation>
    <scope>NUCLEOTIDE SEQUENCE [LARGE SCALE GENOMIC DNA]</scope>
    <source>
        <strain evidence="20 21">1312</strain>
    </source>
</reference>
<keyword evidence="3 14" id="KW-0813">Transport</keyword>
<comment type="caution">
    <text evidence="20">The sequence shown here is derived from an EMBL/GenBank/DDBJ whole genome shotgun (WGS) entry which is preliminary data.</text>
</comment>
<dbReference type="GO" id="GO:0015891">
    <property type="term" value="P:siderophore transport"/>
    <property type="evidence" value="ECO:0007669"/>
    <property type="project" value="InterPro"/>
</dbReference>
<evidence type="ECO:0000256" key="6">
    <source>
        <dbReference type="ARBA" id="ARBA00022692"/>
    </source>
</evidence>
<dbReference type="Gene3D" id="2.40.170.20">
    <property type="entry name" value="TonB-dependent receptor, beta-barrel domain"/>
    <property type="match status" value="1"/>
</dbReference>
<dbReference type="PANTHER" id="PTHR32552">
    <property type="entry name" value="FERRICHROME IRON RECEPTOR-RELATED"/>
    <property type="match status" value="1"/>
</dbReference>
<evidence type="ECO:0000313" key="21">
    <source>
        <dbReference type="Proteomes" id="UP000196082"/>
    </source>
</evidence>
<evidence type="ECO:0000256" key="9">
    <source>
        <dbReference type="ARBA" id="ARBA00023065"/>
    </source>
</evidence>
<evidence type="ECO:0000256" key="18">
    <source>
        <dbReference type="SAM" id="SignalP"/>
    </source>
</evidence>
<keyword evidence="8" id="KW-0408">Iron</keyword>
<gene>
    <name evidence="20" type="ORF">B8W72_24180</name>
</gene>
<accession>A0A1Y3KMM8</accession>
<dbReference type="InterPro" id="IPR036942">
    <property type="entry name" value="Beta-barrel_TonB_sf"/>
</dbReference>
<name>A0A1Y3KMM8_PSEPU</name>
<dbReference type="NCBIfam" id="TIGR01783">
    <property type="entry name" value="TonB-siderophor"/>
    <property type="match status" value="1"/>
</dbReference>
<dbReference type="InterPro" id="IPR010105">
    <property type="entry name" value="TonB_sidphr_rcpt"/>
</dbReference>
<dbReference type="GO" id="GO:0009279">
    <property type="term" value="C:cell outer membrane"/>
    <property type="evidence" value="ECO:0007669"/>
    <property type="project" value="UniProtKB-SubCell"/>
</dbReference>
<evidence type="ECO:0000313" key="20">
    <source>
        <dbReference type="EMBL" id="OUM26324.1"/>
    </source>
</evidence>
<evidence type="ECO:0000256" key="15">
    <source>
        <dbReference type="PROSITE-ProRule" id="PRU10144"/>
    </source>
</evidence>
<dbReference type="Proteomes" id="UP000196082">
    <property type="component" value="Unassembled WGS sequence"/>
</dbReference>
<dbReference type="AlphaFoldDB" id="A0A1Y3KMM8"/>
<keyword evidence="5" id="KW-0410">Iron transport</keyword>
<dbReference type="InterPro" id="IPR000531">
    <property type="entry name" value="Beta-barrel_TonB"/>
</dbReference>
<keyword evidence="11 14" id="KW-0472">Membrane</keyword>
<dbReference type="Gene3D" id="2.170.130.10">
    <property type="entry name" value="TonB-dependent receptor, plug domain"/>
    <property type="match status" value="1"/>
</dbReference>
<feature type="domain" description="Secretin/TonB short N-terminal" evidence="19">
    <location>
        <begin position="69"/>
        <end position="120"/>
    </location>
</feature>
<comment type="subcellular location">
    <subcellularLocation>
        <location evidence="1 14">Cell outer membrane</location>
        <topology evidence="1 14">Multi-pass membrane protein</topology>
    </subcellularLocation>
</comment>
<evidence type="ECO:0000256" key="14">
    <source>
        <dbReference type="PROSITE-ProRule" id="PRU01360"/>
    </source>
</evidence>
<evidence type="ECO:0000256" key="11">
    <source>
        <dbReference type="ARBA" id="ARBA00023136"/>
    </source>
</evidence>
<dbReference type="Pfam" id="PF00593">
    <property type="entry name" value="TonB_dep_Rec_b-barrel"/>
    <property type="match status" value="1"/>
</dbReference>
<dbReference type="InterPro" id="IPR012910">
    <property type="entry name" value="Plug_dom"/>
</dbReference>
<evidence type="ECO:0000256" key="16">
    <source>
        <dbReference type="RuleBase" id="RU003357"/>
    </source>
</evidence>
<dbReference type="GO" id="GO:0015344">
    <property type="term" value="F:siderophore uptake transmembrane transporter activity"/>
    <property type="evidence" value="ECO:0007669"/>
    <property type="project" value="TreeGrafter"/>
</dbReference>
<keyword evidence="9" id="KW-0406">Ion transport</keyword>
<keyword evidence="13 14" id="KW-0998">Cell outer membrane</keyword>
<keyword evidence="4 14" id="KW-1134">Transmembrane beta strand</keyword>
<evidence type="ECO:0000256" key="17">
    <source>
        <dbReference type="SAM" id="MobiDB-lite"/>
    </source>
</evidence>
<evidence type="ECO:0000256" key="13">
    <source>
        <dbReference type="ARBA" id="ARBA00023237"/>
    </source>
</evidence>
<evidence type="ECO:0000256" key="12">
    <source>
        <dbReference type="ARBA" id="ARBA00023170"/>
    </source>
</evidence>
<dbReference type="PROSITE" id="PS01156">
    <property type="entry name" value="TONB_DEPENDENT_REC_2"/>
    <property type="match status" value="1"/>
</dbReference>
<evidence type="ECO:0000256" key="5">
    <source>
        <dbReference type="ARBA" id="ARBA00022496"/>
    </source>
</evidence>
<feature type="chain" id="PRO_5013073593" evidence="18">
    <location>
        <begin position="41"/>
        <end position="809"/>
    </location>
</feature>
<dbReference type="InterPro" id="IPR011662">
    <property type="entry name" value="Secretin/TonB_short_N"/>
</dbReference>
<evidence type="ECO:0000256" key="1">
    <source>
        <dbReference type="ARBA" id="ARBA00004571"/>
    </source>
</evidence>
<evidence type="ECO:0000256" key="7">
    <source>
        <dbReference type="ARBA" id="ARBA00022729"/>
    </source>
</evidence>
<dbReference type="InterPro" id="IPR037066">
    <property type="entry name" value="Plug_dom_sf"/>
</dbReference>
<dbReference type="RefSeq" id="WP_086978195.1">
    <property type="nucleotide sequence ID" value="NZ_NFSB01000087.1"/>
</dbReference>
<keyword evidence="12 20" id="KW-0675">Receptor</keyword>
<dbReference type="Pfam" id="PF07660">
    <property type="entry name" value="STN"/>
    <property type="match status" value="1"/>
</dbReference>
<proteinExistence type="inferred from homology"/>
<feature type="region of interest" description="Disordered" evidence="17">
    <location>
        <begin position="281"/>
        <end position="303"/>
    </location>
</feature>
<evidence type="ECO:0000256" key="4">
    <source>
        <dbReference type="ARBA" id="ARBA00022452"/>
    </source>
</evidence>
<evidence type="ECO:0000256" key="10">
    <source>
        <dbReference type="ARBA" id="ARBA00023077"/>
    </source>
</evidence>
<dbReference type="SMART" id="SM00965">
    <property type="entry name" value="STN"/>
    <property type="match status" value="1"/>
</dbReference>
<feature type="signal peptide" evidence="18">
    <location>
        <begin position="1"/>
        <end position="40"/>
    </location>
</feature>
<evidence type="ECO:0000256" key="3">
    <source>
        <dbReference type="ARBA" id="ARBA00022448"/>
    </source>
</evidence>
<keyword evidence="7 18" id="KW-0732">Signal</keyword>
<dbReference type="Pfam" id="PF07715">
    <property type="entry name" value="Plug"/>
    <property type="match status" value="1"/>
</dbReference>
<dbReference type="EMBL" id="NFSB01000087">
    <property type="protein sequence ID" value="OUM26324.1"/>
    <property type="molecule type" value="Genomic_DNA"/>
</dbReference>
<dbReference type="CDD" id="cd01347">
    <property type="entry name" value="ligand_gated_channel"/>
    <property type="match status" value="1"/>
</dbReference>
<dbReference type="GO" id="GO:0038023">
    <property type="term" value="F:signaling receptor activity"/>
    <property type="evidence" value="ECO:0007669"/>
    <property type="project" value="InterPro"/>
</dbReference>
<sequence length="809" mass="88612">MSRSTALYPNCKSRLLSATLRGALCTSALALTLPIAPAWAQEARAEFDFAIARGPLEDAVAEYSRIAGVTVSFDPAAARDRRSPGVSGHLTASTALDRLLMGSGMQAVQRAANSYSLLVARTEGSAIEIGATTISGTGLGGTTENTGSYTTGTMQTATKLPLTMRETPQSVTVITRQRMDDQAMNTLDDVVRNTPGMSSQKLGPDRQRYYSRGFQVDNIMYDGIPTNVGANAADIIASGDLAMYDHVEIVRGATGLMQGSGNPAASINLVRKKPTAEAQASVTASAGSSDRYRSEVDVSGPLNEQGSVRGRLVGAYQNNHSFQDNIQTERGVYYGVLEADLTDDTLLTVGASYQDDNNHVPWGGIPVAADGSDLHLPRSTYLGNDWDYWDKDTTIAFAKLEHSLANDWKLTLSGNKTWSKLDHLASKVYNTNDVYRQIFGGYKYDDDQTGVDAFASGPFQLLGREHQLVVGASAREETIKLVENTDNSIYNDIDLNNWDPSLRPKPSSLISTFWQQIDIHQKSAYVTGRFSLADPLHLILGSRLDWYDYDAESQYGTVNYKVTRHVTKYAGLIYDLDGNHSVYVSYTDIFKPQNNLNASGGLLAPIVGKNYEIGIKGEYFNGALNGSIALFRMDQENRARVADGCPTAVTCYEAAGKVRAQGIDMELQGAITPRWQVGAGYTYTEVKYLSDSNRANVGRGFDTDLPRHLVKLTTRYQLPGELERWRIGGTAYGQNSVYNKGSGYKVEQDAYALLDLMVGFKPTEHIDARLNLNNVFNKKYYVSITDSPARAENIYGDPRNLMLTVKYSF</sequence>
<dbReference type="PROSITE" id="PS52016">
    <property type="entry name" value="TONB_DEPENDENT_REC_3"/>
    <property type="match status" value="1"/>
</dbReference>
<evidence type="ECO:0000256" key="2">
    <source>
        <dbReference type="ARBA" id="ARBA00009810"/>
    </source>
</evidence>